<dbReference type="AlphaFoldDB" id="A0A1Q2L471"/>
<keyword evidence="1" id="KW-0229">DNA integration</keyword>
<dbReference type="SMART" id="SM00857">
    <property type="entry name" value="Resolvase"/>
    <property type="match status" value="1"/>
</dbReference>
<dbReference type="InterPro" id="IPR006118">
    <property type="entry name" value="Recombinase_CS"/>
</dbReference>
<name>A0A1Q2L471_9BACL</name>
<dbReference type="GO" id="GO:0000150">
    <property type="term" value="F:DNA strand exchange activity"/>
    <property type="evidence" value="ECO:0007669"/>
    <property type="project" value="InterPro"/>
</dbReference>
<dbReference type="PROSITE" id="PS00397">
    <property type="entry name" value="RECOMBINASES_1"/>
    <property type="match status" value="1"/>
</dbReference>
<dbReference type="GO" id="GO:0003677">
    <property type="term" value="F:DNA binding"/>
    <property type="evidence" value="ECO:0007669"/>
    <property type="project" value="UniProtKB-KW"/>
</dbReference>
<keyword evidence="8" id="KW-1185">Reference proteome</keyword>
<dbReference type="InterPro" id="IPR036162">
    <property type="entry name" value="Resolvase-like_N_sf"/>
</dbReference>
<dbReference type="EMBL" id="CP019641">
    <property type="protein sequence ID" value="AQQ55258.1"/>
    <property type="molecule type" value="Genomic_DNA"/>
</dbReference>
<evidence type="ECO:0000313" key="8">
    <source>
        <dbReference type="Proteomes" id="UP000188184"/>
    </source>
</evidence>
<dbReference type="InterPro" id="IPR006119">
    <property type="entry name" value="Resolv_N"/>
</dbReference>
<dbReference type="InterPro" id="IPR050639">
    <property type="entry name" value="SSR_resolvase"/>
</dbReference>
<evidence type="ECO:0000256" key="2">
    <source>
        <dbReference type="ARBA" id="ARBA00023125"/>
    </source>
</evidence>
<dbReference type="KEGG" id="pmar:B0X71_18930"/>
<keyword evidence="3" id="KW-0233">DNA recombination</keyword>
<keyword evidence="2" id="KW-0238">DNA-binding</keyword>
<feature type="domain" description="Resolvase/invertase-type recombinase catalytic" evidence="6">
    <location>
        <begin position="5"/>
        <end position="149"/>
    </location>
</feature>
<reference evidence="7 8" key="1">
    <citation type="submission" date="2017-02" db="EMBL/GenBank/DDBJ databases">
        <title>The complete genomic sequence of a novel cold adapted crude oil-degrading bacterium Planococcus qaidamina Y42.</title>
        <authorList>
            <person name="Yang R."/>
        </authorList>
    </citation>
    <scope>NUCLEOTIDE SEQUENCE [LARGE SCALE GENOMIC DNA]</scope>
    <source>
        <strain evidence="7 8">Y42</strain>
        <plasmid evidence="7 8">unnamed1</plasmid>
    </source>
</reference>
<dbReference type="Proteomes" id="UP000188184">
    <property type="component" value="Plasmid unnamed1"/>
</dbReference>
<dbReference type="Gene3D" id="3.40.50.1390">
    <property type="entry name" value="Resolvase, N-terminal catalytic domain"/>
    <property type="match status" value="1"/>
</dbReference>
<evidence type="ECO:0000259" key="6">
    <source>
        <dbReference type="PROSITE" id="PS51736"/>
    </source>
</evidence>
<accession>A0A1Q2L471</accession>
<organism evidence="7 8">
    <name type="scientific">Planococcus lenghuensis</name>
    <dbReference type="NCBI Taxonomy" id="2213202"/>
    <lineage>
        <taxon>Bacteria</taxon>
        <taxon>Bacillati</taxon>
        <taxon>Bacillota</taxon>
        <taxon>Bacilli</taxon>
        <taxon>Bacillales</taxon>
        <taxon>Caryophanaceae</taxon>
        <taxon>Planococcus</taxon>
    </lineage>
</organism>
<proteinExistence type="predicted"/>
<evidence type="ECO:0000256" key="5">
    <source>
        <dbReference type="PROSITE-ProRule" id="PRU10137"/>
    </source>
</evidence>
<evidence type="ECO:0000256" key="3">
    <source>
        <dbReference type="ARBA" id="ARBA00023172"/>
    </source>
</evidence>
<evidence type="ECO:0000313" key="7">
    <source>
        <dbReference type="EMBL" id="AQQ55258.1"/>
    </source>
</evidence>
<dbReference type="Pfam" id="PF00239">
    <property type="entry name" value="Resolvase"/>
    <property type="match status" value="1"/>
</dbReference>
<dbReference type="GO" id="GO:0015074">
    <property type="term" value="P:DNA integration"/>
    <property type="evidence" value="ECO:0007669"/>
    <property type="project" value="UniProtKB-KW"/>
</dbReference>
<dbReference type="PROSITE" id="PS51736">
    <property type="entry name" value="RECOMBINASES_3"/>
    <property type="match status" value="1"/>
</dbReference>
<keyword evidence="7" id="KW-0614">Plasmid</keyword>
<dbReference type="SUPFAM" id="SSF53041">
    <property type="entry name" value="Resolvase-like"/>
    <property type="match status" value="1"/>
</dbReference>
<feature type="active site" description="O-(5'-phospho-DNA)-serine intermediate" evidence="4 5">
    <location>
        <position position="13"/>
    </location>
</feature>
<gene>
    <name evidence="7" type="ORF">B0X71_18930</name>
</gene>
<dbReference type="PANTHER" id="PTHR30461">
    <property type="entry name" value="DNA-INVERTASE FROM LAMBDOID PROPHAGE"/>
    <property type="match status" value="1"/>
</dbReference>
<evidence type="ECO:0000256" key="4">
    <source>
        <dbReference type="PIRSR" id="PIRSR606118-50"/>
    </source>
</evidence>
<evidence type="ECO:0000256" key="1">
    <source>
        <dbReference type="ARBA" id="ARBA00022908"/>
    </source>
</evidence>
<geneLocation type="plasmid" evidence="7 8">
    <name>unnamed1</name>
</geneLocation>
<dbReference type="CDD" id="cd03768">
    <property type="entry name" value="SR_ResInv"/>
    <property type="match status" value="1"/>
</dbReference>
<sequence>MMEHRKFGYIRVSSKDQNEGRQLEAMRKMGINERDIYLDKQSGKNFERANYQLLKRVIRKGDILYIHSLDRFGRNKEEILQEWNDLTKNIEADIVVLDMPLLDTTQYKDSMGTFIADLVLQILSWMAEEERERIRKRQREGIDIALKNGVTFGRPKATTTEEFIEVYRRWKAGELSAVKSMEELGIKKTTFYKLVRKFENQHSQN</sequence>
<protein>
    <submittedName>
        <fullName evidence="7">DNA recombinase</fullName>
    </submittedName>
</protein>
<dbReference type="PANTHER" id="PTHR30461:SF2">
    <property type="entry name" value="SERINE RECOMBINASE PINE-RELATED"/>
    <property type="match status" value="1"/>
</dbReference>